<keyword evidence="2" id="KW-1185">Reference proteome</keyword>
<proteinExistence type="predicted"/>
<dbReference type="EMBL" id="ML738296">
    <property type="protein sequence ID" value="KAE8318778.1"/>
    <property type="molecule type" value="Genomic_DNA"/>
</dbReference>
<reference evidence="2" key="1">
    <citation type="submission" date="2019-04" db="EMBL/GenBank/DDBJ databases">
        <title>Friends and foes A comparative genomics studyof 23 Aspergillus species from section Flavi.</title>
        <authorList>
            <consortium name="DOE Joint Genome Institute"/>
            <person name="Kjaerbolling I."/>
            <person name="Vesth T."/>
            <person name="Frisvad J.C."/>
            <person name="Nybo J.L."/>
            <person name="Theobald S."/>
            <person name="Kildgaard S."/>
            <person name="Isbrandt T."/>
            <person name="Kuo A."/>
            <person name="Sato A."/>
            <person name="Lyhne E.K."/>
            <person name="Kogle M.E."/>
            <person name="Wiebenga A."/>
            <person name="Kun R.S."/>
            <person name="Lubbers R.J."/>
            <person name="Makela M.R."/>
            <person name="Barry K."/>
            <person name="Chovatia M."/>
            <person name="Clum A."/>
            <person name="Daum C."/>
            <person name="Haridas S."/>
            <person name="He G."/>
            <person name="LaButti K."/>
            <person name="Lipzen A."/>
            <person name="Mondo S."/>
            <person name="Riley R."/>
            <person name="Salamov A."/>
            <person name="Simmons B.A."/>
            <person name="Magnuson J.K."/>
            <person name="Henrissat B."/>
            <person name="Mortensen U.H."/>
            <person name="Larsen T.O."/>
            <person name="Devries R.P."/>
            <person name="Grigoriev I.V."/>
            <person name="Machida M."/>
            <person name="Baker S.E."/>
            <person name="Andersen M.R."/>
        </authorList>
    </citation>
    <scope>NUCLEOTIDE SEQUENCE [LARGE SCALE GENOMIC DNA]</scope>
    <source>
        <strain evidence="2">CBS 130015</strain>
    </source>
</reference>
<dbReference type="Proteomes" id="UP000325433">
    <property type="component" value="Unassembled WGS sequence"/>
</dbReference>
<organism evidence="1 2">
    <name type="scientific">Aspergillus transmontanensis</name>
    <dbReference type="NCBI Taxonomy" id="1034304"/>
    <lineage>
        <taxon>Eukaryota</taxon>
        <taxon>Fungi</taxon>
        <taxon>Dikarya</taxon>
        <taxon>Ascomycota</taxon>
        <taxon>Pezizomycotina</taxon>
        <taxon>Eurotiomycetes</taxon>
        <taxon>Eurotiomycetidae</taxon>
        <taxon>Eurotiales</taxon>
        <taxon>Aspergillaceae</taxon>
        <taxon>Aspergillus</taxon>
        <taxon>Aspergillus subgen. Circumdati</taxon>
    </lineage>
</organism>
<evidence type="ECO:0000313" key="1">
    <source>
        <dbReference type="EMBL" id="KAE8318778.1"/>
    </source>
</evidence>
<gene>
    <name evidence="1" type="ORF">BDV41DRAFT_329421</name>
</gene>
<protein>
    <submittedName>
        <fullName evidence="1">Uncharacterized protein</fullName>
    </submittedName>
</protein>
<dbReference type="AlphaFoldDB" id="A0A5N6WE55"/>
<evidence type="ECO:0000313" key="2">
    <source>
        <dbReference type="Proteomes" id="UP000325433"/>
    </source>
</evidence>
<sequence length="169" mass="19278">MDDAGLGPYTWGDPEYISRPDVWRLLHLSPTEEDDLSYEYGPMTPWEPCGASLTTNCALHVTAHLKCPRHEYRYEHWSWELEGGETVQDYGFMKRYPSLSTTKLSNISDRKVASHSFVKKSLTPIERLLKKLIVSGYINQGDQIACKSSFAKVYSFTETNLLVILVIPT</sequence>
<name>A0A5N6WE55_9EURO</name>
<accession>A0A5N6WE55</accession>